<name>A0A0F9IZS3_9ZZZZ</name>
<dbReference type="SUPFAM" id="SSF51735">
    <property type="entry name" value="NAD(P)-binding Rossmann-fold domains"/>
    <property type="match status" value="1"/>
</dbReference>
<feature type="domain" description="D-isomer specific 2-hydroxyacid dehydrogenase NAD-binding" evidence="4">
    <location>
        <begin position="2"/>
        <end position="48"/>
    </location>
</feature>
<evidence type="ECO:0000313" key="5">
    <source>
        <dbReference type="EMBL" id="KKL99160.1"/>
    </source>
</evidence>
<dbReference type="EMBL" id="LAZR01017741">
    <property type="protein sequence ID" value="KKL99160.1"/>
    <property type="molecule type" value="Genomic_DNA"/>
</dbReference>
<dbReference type="Gene3D" id="3.40.50.720">
    <property type="entry name" value="NAD(P)-binding Rossmann-like Domain"/>
    <property type="match status" value="1"/>
</dbReference>
<evidence type="ECO:0000256" key="1">
    <source>
        <dbReference type="ARBA" id="ARBA00005854"/>
    </source>
</evidence>
<dbReference type="PANTHER" id="PTHR43761:SF1">
    <property type="entry name" value="D-ISOMER SPECIFIC 2-HYDROXYACID DEHYDROGENASE CATALYTIC DOMAIN-CONTAINING PROTEIN-RELATED"/>
    <property type="match status" value="1"/>
</dbReference>
<dbReference type="PANTHER" id="PTHR43761">
    <property type="entry name" value="D-ISOMER SPECIFIC 2-HYDROXYACID DEHYDROGENASE FAMILY PROTEIN (AFU_ORTHOLOGUE AFUA_1G13630)"/>
    <property type="match status" value="1"/>
</dbReference>
<protein>
    <recommendedName>
        <fullName evidence="4">D-isomer specific 2-hydroxyacid dehydrogenase NAD-binding domain-containing protein</fullName>
    </recommendedName>
</protein>
<dbReference type="Pfam" id="PF02826">
    <property type="entry name" value="2-Hacid_dh_C"/>
    <property type="match status" value="1"/>
</dbReference>
<dbReference type="GO" id="GO:0016491">
    <property type="term" value="F:oxidoreductase activity"/>
    <property type="evidence" value="ECO:0007669"/>
    <property type="project" value="UniProtKB-KW"/>
</dbReference>
<keyword evidence="3" id="KW-0520">NAD</keyword>
<comment type="similarity">
    <text evidence="1">Belongs to the D-isomer specific 2-hydroxyacid dehydrogenase family.</text>
</comment>
<reference evidence="5" key="1">
    <citation type="journal article" date="2015" name="Nature">
        <title>Complex archaea that bridge the gap between prokaryotes and eukaryotes.</title>
        <authorList>
            <person name="Spang A."/>
            <person name="Saw J.H."/>
            <person name="Jorgensen S.L."/>
            <person name="Zaremba-Niedzwiedzka K."/>
            <person name="Martijn J."/>
            <person name="Lind A.E."/>
            <person name="van Eijk R."/>
            <person name="Schleper C."/>
            <person name="Guy L."/>
            <person name="Ettema T.J."/>
        </authorList>
    </citation>
    <scope>NUCLEOTIDE SEQUENCE</scope>
</reference>
<evidence type="ECO:0000259" key="4">
    <source>
        <dbReference type="Pfam" id="PF02826"/>
    </source>
</evidence>
<dbReference type="InterPro" id="IPR029753">
    <property type="entry name" value="D-isomer_DH_CS"/>
</dbReference>
<evidence type="ECO:0000256" key="3">
    <source>
        <dbReference type="ARBA" id="ARBA00023027"/>
    </source>
</evidence>
<evidence type="ECO:0000256" key="2">
    <source>
        <dbReference type="ARBA" id="ARBA00023002"/>
    </source>
</evidence>
<dbReference type="GO" id="GO:0051287">
    <property type="term" value="F:NAD binding"/>
    <property type="evidence" value="ECO:0007669"/>
    <property type="project" value="InterPro"/>
</dbReference>
<organism evidence="5">
    <name type="scientific">marine sediment metagenome</name>
    <dbReference type="NCBI Taxonomy" id="412755"/>
    <lineage>
        <taxon>unclassified sequences</taxon>
        <taxon>metagenomes</taxon>
        <taxon>ecological metagenomes</taxon>
    </lineage>
</organism>
<dbReference type="InterPro" id="IPR050418">
    <property type="entry name" value="D-iso_2-hydroxyacid_DH_PdxB"/>
</dbReference>
<dbReference type="PROSITE" id="PS00671">
    <property type="entry name" value="D_2_HYDROXYACID_DH_3"/>
    <property type="match status" value="1"/>
</dbReference>
<gene>
    <name evidence="5" type="ORF">LCGC14_1817170</name>
</gene>
<sequence length="54" mass="5872">MGEGEFKLMKKGAWLVNISRGGVVDESVLYNFLSSDHLSGAALDVFEDDLIIAL</sequence>
<dbReference type="InterPro" id="IPR006140">
    <property type="entry name" value="D-isomer_DH_NAD-bd"/>
</dbReference>
<comment type="caution">
    <text evidence="5">The sequence shown here is derived from an EMBL/GenBank/DDBJ whole genome shotgun (WGS) entry which is preliminary data.</text>
</comment>
<dbReference type="AlphaFoldDB" id="A0A0F9IZS3"/>
<accession>A0A0F9IZS3</accession>
<dbReference type="InterPro" id="IPR036291">
    <property type="entry name" value="NAD(P)-bd_dom_sf"/>
</dbReference>
<proteinExistence type="inferred from homology"/>
<keyword evidence="2" id="KW-0560">Oxidoreductase</keyword>